<dbReference type="PANTHER" id="PTHR36766">
    <property type="entry name" value="PLANT BROAD-SPECTRUM MILDEW RESISTANCE PROTEIN RPW8"/>
    <property type="match status" value="1"/>
</dbReference>
<dbReference type="SUPFAM" id="SSF52047">
    <property type="entry name" value="RNI-like"/>
    <property type="match status" value="1"/>
</dbReference>
<protein>
    <submittedName>
        <fullName evidence="8">Disease resistance protein (CC-NBS-LRR class) family</fullName>
    </submittedName>
</protein>
<comment type="similarity">
    <text evidence="1">Belongs to the disease resistance NB-LRR family.</text>
</comment>
<dbReference type="PANTHER" id="PTHR36766:SF30">
    <property type="entry name" value="TIR-NBS TYPE DISEASE RESISTANCE PROTEIN-RELATED"/>
    <property type="match status" value="1"/>
</dbReference>
<dbReference type="Gene3D" id="1.20.5.4130">
    <property type="match status" value="1"/>
</dbReference>
<keyword evidence="6" id="KW-0067">ATP-binding</keyword>
<evidence type="ECO:0000313" key="9">
    <source>
        <dbReference type="Proteomes" id="UP001140206"/>
    </source>
</evidence>
<keyword evidence="3" id="KW-0677">Repeat</keyword>
<dbReference type="Gene3D" id="3.80.10.10">
    <property type="entry name" value="Ribonuclease Inhibitor"/>
    <property type="match status" value="1"/>
</dbReference>
<dbReference type="EMBL" id="JAMFTS010000003">
    <property type="protein sequence ID" value="KAJ4773231.1"/>
    <property type="molecule type" value="Genomic_DNA"/>
</dbReference>
<dbReference type="AlphaFoldDB" id="A0AAV8E4H4"/>
<organism evidence="8 9">
    <name type="scientific">Rhynchospora pubera</name>
    <dbReference type="NCBI Taxonomy" id="906938"/>
    <lineage>
        <taxon>Eukaryota</taxon>
        <taxon>Viridiplantae</taxon>
        <taxon>Streptophyta</taxon>
        <taxon>Embryophyta</taxon>
        <taxon>Tracheophyta</taxon>
        <taxon>Spermatophyta</taxon>
        <taxon>Magnoliopsida</taxon>
        <taxon>Liliopsida</taxon>
        <taxon>Poales</taxon>
        <taxon>Cyperaceae</taxon>
        <taxon>Cyperoideae</taxon>
        <taxon>Rhynchosporeae</taxon>
        <taxon>Rhynchospora</taxon>
    </lineage>
</organism>
<evidence type="ECO:0000259" key="7">
    <source>
        <dbReference type="Pfam" id="PF18052"/>
    </source>
</evidence>
<gene>
    <name evidence="8" type="ORF">LUZ62_057488</name>
</gene>
<dbReference type="Proteomes" id="UP001140206">
    <property type="component" value="Chromosome 3"/>
</dbReference>
<evidence type="ECO:0000256" key="6">
    <source>
        <dbReference type="ARBA" id="ARBA00022840"/>
    </source>
</evidence>
<feature type="domain" description="Disease resistance N-terminal" evidence="7">
    <location>
        <begin position="13"/>
        <end position="95"/>
    </location>
</feature>
<evidence type="ECO:0000256" key="1">
    <source>
        <dbReference type="ARBA" id="ARBA00008894"/>
    </source>
</evidence>
<evidence type="ECO:0000256" key="3">
    <source>
        <dbReference type="ARBA" id="ARBA00022737"/>
    </source>
</evidence>
<sequence>MATIAVAASAALMKPVIEKLSSNLWKDMSMFCTLDKECNKTKNMLTIISMVLADAEKKSITDDLIRHWLLKLQDIAYDVDDLLDDLQIEEQRRSKVLKELHLESARPDIVVHEEAIVETEGMRMMFPCLEKLTLIDCAFLAVFPFLPRNIQDLDIAVLPDWLGSLSFLKSLRVVDCEMIKEFPESMSHLTALQFLELSNLPNAERLPKGTEEIASLQRLIIRSCFHLSMEWRVEVQQLKKIYFKRGEDEEWYKISHIRDIDIRPVTEDYGPGYEKSDDSDFENR</sequence>
<dbReference type="GO" id="GO:0006952">
    <property type="term" value="P:defense response"/>
    <property type="evidence" value="ECO:0007669"/>
    <property type="project" value="UniProtKB-KW"/>
</dbReference>
<accession>A0AAV8E4H4</accession>
<keyword evidence="4" id="KW-0547">Nucleotide-binding</keyword>
<dbReference type="GO" id="GO:0005524">
    <property type="term" value="F:ATP binding"/>
    <property type="evidence" value="ECO:0007669"/>
    <property type="project" value="UniProtKB-KW"/>
</dbReference>
<dbReference type="InterPro" id="IPR041118">
    <property type="entry name" value="Rx_N"/>
</dbReference>
<keyword evidence="5" id="KW-0611">Plant defense</keyword>
<name>A0AAV8E4H4_9POAL</name>
<keyword evidence="9" id="KW-1185">Reference proteome</keyword>
<dbReference type="Pfam" id="PF18052">
    <property type="entry name" value="Rx_N"/>
    <property type="match status" value="1"/>
</dbReference>
<evidence type="ECO:0000256" key="2">
    <source>
        <dbReference type="ARBA" id="ARBA00022614"/>
    </source>
</evidence>
<dbReference type="InterPro" id="IPR032675">
    <property type="entry name" value="LRR_dom_sf"/>
</dbReference>
<keyword evidence="2" id="KW-0433">Leucine-rich repeat</keyword>
<proteinExistence type="inferred from homology"/>
<evidence type="ECO:0000256" key="5">
    <source>
        <dbReference type="ARBA" id="ARBA00022821"/>
    </source>
</evidence>
<comment type="caution">
    <text evidence="8">The sequence shown here is derived from an EMBL/GenBank/DDBJ whole genome shotgun (WGS) entry which is preliminary data.</text>
</comment>
<evidence type="ECO:0000256" key="4">
    <source>
        <dbReference type="ARBA" id="ARBA00022741"/>
    </source>
</evidence>
<evidence type="ECO:0000313" key="8">
    <source>
        <dbReference type="EMBL" id="KAJ4773231.1"/>
    </source>
</evidence>
<reference evidence="8" key="1">
    <citation type="submission" date="2022-08" db="EMBL/GenBank/DDBJ databases">
        <authorList>
            <person name="Marques A."/>
        </authorList>
    </citation>
    <scope>NUCLEOTIDE SEQUENCE</scope>
    <source>
        <strain evidence="8">RhyPub2mFocal</strain>
        <tissue evidence="8">Leaves</tissue>
    </source>
</reference>